<keyword evidence="8" id="KW-0675">Receptor</keyword>
<evidence type="ECO:0000256" key="10">
    <source>
        <dbReference type="ARBA" id="ARBA00023224"/>
    </source>
</evidence>
<keyword evidence="5 11" id="KW-1133">Transmembrane helix</keyword>
<dbReference type="Gene3D" id="3.40.50.2300">
    <property type="match status" value="2"/>
</dbReference>
<keyword evidence="2" id="KW-1003">Cell membrane</keyword>
<dbReference type="PRINTS" id="PR01535">
    <property type="entry name" value="VOMERONASL2R"/>
</dbReference>
<dbReference type="PANTHER" id="PTHR24061">
    <property type="entry name" value="CALCIUM-SENSING RECEPTOR-RELATED"/>
    <property type="match status" value="1"/>
</dbReference>
<evidence type="ECO:0000256" key="2">
    <source>
        <dbReference type="ARBA" id="ARBA00022475"/>
    </source>
</evidence>
<organism evidence="13 14">
    <name type="scientific">Gekko japonicus</name>
    <name type="common">Schlegel's Japanese gecko</name>
    <dbReference type="NCBI Taxonomy" id="146911"/>
    <lineage>
        <taxon>Eukaryota</taxon>
        <taxon>Metazoa</taxon>
        <taxon>Chordata</taxon>
        <taxon>Craniata</taxon>
        <taxon>Vertebrata</taxon>
        <taxon>Euteleostomi</taxon>
        <taxon>Lepidosauria</taxon>
        <taxon>Squamata</taxon>
        <taxon>Bifurcata</taxon>
        <taxon>Gekkota</taxon>
        <taxon>Gekkonidae</taxon>
        <taxon>Gekkoninae</taxon>
        <taxon>Gekko</taxon>
    </lineage>
</organism>
<evidence type="ECO:0000256" key="5">
    <source>
        <dbReference type="ARBA" id="ARBA00022989"/>
    </source>
</evidence>
<feature type="transmembrane region" description="Helical" evidence="11">
    <location>
        <begin position="701"/>
        <end position="725"/>
    </location>
</feature>
<evidence type="ECO:0000313" key="14">
    <source>
        <dbReference type="RefSeq" id="XP_015266173.1"/>
    </source>
</evidence>
<dbReference type="InterPro" id="IPR023298">
    <property type="entry name" value="ATPase_P-typ_TM_dom_sf"/>
</dbReference>
<feature type="transmembrane region" description="Helical" evidence="11">
    <location>
        <begin position="634"/>
        <end position="657"/>
    </location>
</feature>
<keyword evidence="13" id="KW-1185">Reference proteome</keyword>
<feature type="domain" description="G-protein coupled receptors family 3 profile" evidence="12">
    <location>
        <begin position="475"/>
        <end position="739"/>
    </location>
</feature>
<sequence length="740" mass="84042">MVQLSSKRTLKSIYSKIPKFYQHALALAFAVKEVNENPHLLPNETLGFHICDNYNIDEITYYSTLELLFKSHSFVPNYKCGTQKNLIAVIGALDSESSFHMANLLDPFKIPQFTYGSFASEESDTKEFSFYRMVPKEDRYYPGIVQLLLHFGWMWVGLLAADDNSGERFLKAVEPLLSQSGICLAFTERISQKVQWDDHNDFTGQVPYLDIYFIDRKVNTFIVYGDPNTIIILNVYIFFCPFATDHTFSKVWILTAQTDFVLTGIQRFGDFRFFHGAISFTIHSRELPGFRTFLQGINLYGGGDGNEFLKYFWEQTFDCMAPNGNESVEIDDACTGEEKLERLPAPVFEMHMTGHSYSIYNAVHAIAHALHTRYSSRSNVRAWRNNKRARFQELQPWQIPPLSECNTYCHPGSQKKKREGEKFCCYDCQLCSEGKISRQKDMDNCINCPEDEYPSKGHDRCLPKTISFLSYEESLGISLASVAVCLSCITSIVLGIFIKHKDTPIVKANNRDITYILLIALLLCFLCSLFFLGQPNKVTCFLQQSVFGVIFTVAVSCVLAKTVTVVVAFTATKPGSNMRKWVGERLAFSIVLSCSLIQAGICLLWLGTSPPFPNFDTQSFSREIIIECKEGSVLMFYIVLGYMGFLSVISLIVAFLARKLPDSFNEAKFITFSMLVFCSVWVSFFPTYLSTKGKYMVAMEIFSILASSAGLLVCIFSPKCFIILLRPELNDREQLIKSNK</sequence>
<name>A0ABM1JXI6_GEKJA</name>
<gene>
    <name evidence="14" type="primary">LOC107109978</name>
</gene>
<dbReference type="PROSITE" id="PS00981">
    <property type="entry name" value="G_PROTEIN_RECEP_F3_3"/>
    <property type="match status" value="1"/>
</dbReference>
<dbReference type="GeneID" id="107109978"/>
<feature type="transmembrane region" description="Helical" evidence="11">
    <location>
        <begin position="545"/>
        <end position="570"/>
    </location>
</feature>
<keyword evidence="4" id="KW-0732">Signal</keyword>
<evidence type="ECO:0000256" key="4">
    <source>
        <dbReference type="ARBA" id="ARBA00022729"/>
    </source>
</evidence>
<dbReference type="InterPro" id="IPR017979">
    <property type="entry name" value="GPCR_3_CS"/>
</dbReference>
<dbReference type="InterPro" id="IPR000337">
    <property type="entry name" value="GPCR_3"/>
</dbReference>
<evidence type="ECO:0000256" key="9">
    <source>
        <dbReference type="ARBA" id="ARBA00023180"/>
    </source>
</evidence>
<dbReference type="CDD" id="cd15283">
    <property type="entry name" value="7tmC_V2R_pheromone"/>
    <property type="match status" value="1"/>
</dbReference>
<feature type="transmembrane region" description="Helical" evidence="11">
    <location>
        <begin position="582"/>
        <end position="606"/>
    </location>
</feature>
<keyword evidence="9" id="KW-0325">Glycoprotein</keyword>
<evidence type="ECO:0000256" key="8">
    <source>
        <dbReference type="ARBA" id="ARBA00023170"/>
    </source>
</evidence>
<keyword evidence="3 11" id="KW-0812">Transmembrane</keyword>
<evidence type="ECO:0000313" key="13">
    <source>
        <dbReference type="Proteomes" id="UP000694871"/>
    </source>
</evidence>
<dbReference type="PROSITE" id="PS50259">
    <property type="entry name" value="G_PROTEIN_RECEP_F3_4"/>
    <property type="match status" value="1"/>
</dbReference>
<evidence type="ECO:0000256" key="7">
    <source>
        <dbReference type="ARBA" id="ARBA00023136"/>
    </source>
</evidence>
<feature type="transmembrane region" description="Helical" evidence="11">
    <location>
        <begin position="475"/>
        <end position="498"/>
    </location>
</feature>
<reference evidence="14" key="1">
    <citation type="submission" date="2025-08" db="UniProtKB">
        <authorList>
            <consortium name="RefSeq"/>
        </authorList>
    </citation>
    <scope>IDENTIFICATION</scope>
</reference>
<accession>A0ABM1JXI6</accession>
<proteinExistence type="predicted"/>
<evidence type="ECO:0000259" key="12">
    <source>
        <dbReference type="PROSITE" id="PS50259"/>
    </source>
</evidence>
<protein>
    <submittedName>
        <fullName evidence="14">Vomeronasal type-2 receptor 26-like</fullName>
    </submittedName>
</protein>
<dbReference type="InterPro" id="IPR000068">
    <property type="entry name" value="GPCR_3_Ca_sens_rcpt-rel"/>
</dbReference>
<dbReference type="Pfam" id="PF00003">
    <property type="entry name" value="7tm_3"/>
    <property type="match status" value="1"/>
</dbReference>
<dbReference type="InterPro" id="IPR011500">
    <property type="entry name" value="GPCR_3_9-Cys_dom"/>
</dbReference>
<dbReference type="SUPFAM" id="SSF81665">
    <property type="entry name" value="Calcium ATPase, transmembrane domain M"/>
    <property type="match status" value="1"/>
</dbReference>
<dbReference type="PANTHER" id="PTHR24061:SF599">
    <property type="entry name" value="G-PROTEIN COUPLED RECEPTORS FAMILY 3 PROFILE DOMAIN-CONTAINING PROTEIN"/>
    <property type="match status" value="1"/>
</dbReference>
<dbReference type="Pfam" id="PF01094">
    <property type="entry name" value="ANF_receptor"/>
    <property type="match status" value="1"/>
</dbReference>
<evidence type="ECO:0000256" key="1">
    <source>
        <dbReference type="ARBA" id="ARBA00004651"/>
    </source>
</evidence>
<dbReference type="RefSeq" id="XP_015266173.1">
    <property type="nucleotide sequence ID" value="XM_015410687.1"/>
</dbReference>
<evidence type="ECO:0000256" key="11">
    <source>
        <dbReference type="SAM" id="Phobius"/>
    </source>
</evidence>
<dbReference type="PRINTS" id="PR00248">
    <property type="entry name" value="GPCRMGR"/>
</dbReference>
<dbReference type="SUPFAM" id="SSF53822">
    <property type="entry name" value="Periplasmic binding protein-like I"/>
    <property type="match status" value="1"/>
</dbReference>
<dbReference type="InterPro" id="IPR017978">
    <property type="entry name" value="GPCR_3_C"/>
</dbReference>
<keyword evidence="6" id="KW-0297">G-protein coupled receptor</keyword>
<dbReference type="Proteomes" id="UP000694871">
    <property type="component" value="Unplaced"/>
</dbReference>
<keyword evidence="10" id="KW-0807">Transducer</keyword>
<feature type="transmembrane region" description="Helical" evidence="11">
    <location>
        <begin position="513"/>
        <end position="533"/>
    </location>
</feature>
<dbReference type="Pfam" id="PF07562">
    <property type="entry name" value="NCD3G"/>
    <property type="match status" value="1"/>
</dbReference>
<keyword evidence="7 11" id="KW-0472">Membrane</keyword>
<evidence type="ECO:0000256" key="6">
    <source>
        <dbReference type="ARBA" id="ARBA00023040"/>
    </source>
</evidence>
<comment type="subcellular location">
    <subcellularLocation>
        <location evidence="1">Cell membrane</location>
        <topology evidence="1">Multi-pass membrane protein</topology>
    </subcellularLocation>
</comment>
<dbReference type="InterPro" id="IPR028082">
    <property type="entry name" value="Peripla_BP_I"/>
</dbReference>
<feature type="transmembrane region" description="Helical" evidence="11">
    <location>
        <begin position="669"/>
        <end position="689"/>
    </location>
</feature>
<dbReference type="InterPro" id="IPR001828">
    <property type="entry name" value="ANF_lig-bd_rcpt"/>
</dbReference>
<dbReference type="InterPro" id="IPR004073">
    <property type="entry name" value="GPCR_3_vmron_rcpt_2"/>
</dbReference>
<evidence type="ECO:0000256" key="3">
    <source>
        <dbReference type="ARBA" id="ARBA00022692"/>
    </source>
</evidence>